<sequence length="286" mass="32782">MSTDIRRFRIRGEDGRQVEGKHVQGQTGQRVTLTDGPPQTDNSDDEFVLARLLFLCTYETNVDFDKLVRAHQVADRYGHNVARHTKRYSRSVRKPSMPNMMDEMALCETLKLLFNITHYYPDLVDQFSKSVPHLLKMLHRSRLSHPPLQPPVNYLINALLNLNMNDKKIQEFSLSPVFPKLDKTCNVEHLINILDRAVTDYKESELDHVATPVLNLIRKIHGFAPESVKKFMQWLLLPQEGERDKPLGKSDTLASKLLKLSTSPASPALRNSISHMLFELSDKDAN</sequence>
<dbReference type="Proteomes" id="UP001186974">
    <property type="component" value="Unassembled WGS sequence"/>
</dbReference>
<keyword evidence="2" id="KW-1185">Reference proteome</keyword>
<evidence type="ECO:0000313" key="2">
    <source>
        <dbReference type="Proteomes" id="UP001186974"/>
    </source>
</evidence>
<protein>
    <submittedName>
        <fullName evidence="1">Uncharacterized protein</fullName>
    </submittedName>
</protein>
<gene>
    <name evidence="1" type="ORF">LTS18_001031</name>
</gene>
<evidence type="ECO:0000313" key="1">
    <source>
        <dbReference type="EMBL" id="KAK3067585.1"/>
    </source>
</evidence>
<comment type="caution">
    <text evidence="1">The sequence shown here is derived from an EMBL/GenBank/DDBJ whole genome shotgun (WGS) entry which is preliminary data.</text>
</comment>
<feature type="non-terminal residue" evidence="1">
    <location>
        <position position="286"/>
    </location>
</feature>
<organism evidence="1 2">
    <name type="scientific">Coniosporium uncinatum</name>
    <dbReference type="NCBI Taxonomy" id="93489"/>
    <lineage>
        <taxon>Eukaryota</taxon>
        <taxon>Fungi</taxon>
        <taxon>Dikarya</taxon>
        <taxon>Ascomycota</taxon>
        <taxon>Pezizomycotina</taxon>
        <taxon>Dothideomycetes</taxon>
        <taxon>Dothideomycetes incertae sedis</taxon>
        <taxon>Coniosporium</taxon>
    </lineage>
</organism>
<dbReference type="EMBL" id="JAWDJW010005487">
    <property type="protein sequence ID" value="KAK3067585.1"/>
    <property type="molecule type" value="Genomic_DNA"/>
</dbReference>
<proteinExistence type="predicted"/>
<name>A0ACC3DFN4_9PEZI</name>
<reference evidence="1" key="1">
    <citation type="submission" date="2024-09" db="EMBL/GenBank/DDBJ databases">
        <title>Black Yeasts Isolated from many extreme environments.</title>
        <authorList>
            <person name="Coleine C."/>
            <person name="Stajich J.E."/>
            <person name="Selbmann L."/>
        </authorList>
    </citation>
    <scope>NUCLEOTIDE SEQUENCE</scope>
    <source>
        <strain evidence="1">CCFEE 5737</strain>
    </source>
</reference>
<accession>A0ACC3DFN4</accession>